<dbReference type="EMBL" id="BJNF01000002">
    <property type="protein sequence ID" value="GEC14234.1"/>
    <property type="molecule type" value="Genomic_DNA"/>
</dbReference>
<evidence type="ECO:0000313" key="1">
    <source>
        <dbReference type="EMBL" id="GEC14234.1"/>
    </source>
</evidence>
<dbReference type="OrthoDB" id="8236051at2"/>
<proteinExistence type="predicted"/>
<dbReference type="AlphaFoldDB" id="A0A4Y3W5G0"/>
<evidence type="ECO:0000313" key="2">
    <source>
        <dbReference type="Proteomes" id="UP000318825"/>
    </source>
</evidence>
<sequence>MDLLLRPTVTAGDKLKDDYCVIHEGRSVGRIQLASEQSSQRTVWEWHVNLPLPIPRWCNGSADSLEAAKQGCKDAWEKFYASLTPERIRRWHLIEDLALSNEWWLE</sequence>
<organism evidence="1 2">
    <name type="scientific">Nitrobacter winogradskyi</name>
    <name type="common">Nitrobacter agilis</name>
    <dbReference type="NCBI Taxonomy" id="913"/>
    <lineage>
        <taxon>Bacteria</taxon>
        <taxon>Pseudomonadati</taxon>
        <taxon>Pseudomonadota</taxon>
        <taxon>Alphaproteobacteria</taxon>
        <taxon>Hyphomicrobiales</taxon>
        <taxon>Nitrobacteraceae</taxon>
        <taxon>Nitrobacter</taxon>
    </lineage>
</organism>
<dbReference type="RefSeq" id="WP_141381812.1">
    <property type="nucleotide sequence ID" value="NZ_BJNF01000002.1"/>
</dbReference>
<reference evidence="1 2" key="1">
    <citation type="submission" date="2019-06" db="EMBL/GenBank/DDBJ databases">
        <title>Whole genome shotgun sequence of Nitrobacter winogradskyi NBRC 14297.</title>
        <authorList>
            <person name="Hosoyama A."/>
            <person name="Uohara A."/>
            <person name="Ohji S."/>
            <person name="Ichikawa N."/>
        </authorList>
    </citation>
    <scope>NUCLEOTIDE SEQUENCE [LARGE SCALE GENOMIC DNA]</scope>
    <source>
        <strain evidence="1 2">NBRC 14297</strain>
    </source>
</reference>
<gene>
    <name evidence="1" type="ORF">NWI01_01260</name>
</gene>
<accession>A0A4Y3W5G0</accession>
<name>A0A4Y3W5G0_NITWI</name>
<comment type="caution">
    <text evidence="1">The sequence shown here is derived from an EMBL/GenBank/DDBJ whole genome shotgun (WGS) entry which is preliminary data.</text>
</comment>
<dbReference type="Proteomes" id="UP000318825">
    <property type="component" value="Unassembled WGS sequence"/>
</dbReference>
<protein>
    <submittedName>
        <fullName evidence="1">Uncharacterized protein</fullName>
    </submittedName>
</protein>